<evidence type="ECO:0000313" key="1">
    <source>
        <dbReference type="EMBL" id="MCM8750509.1"/>
    </source>
</evidence>
<sequence>MNFYEIEKLSEHRRTELERKLVETTRLREAGLGMSTPIRVIAAHALMTLAHRLDPRLAALPAGQSELAHPSGC</sequence>
<protein>
    <submittedName>
        <fullName evidence="1">Uncharacterized protein</fullName>
    </submittedName>
</protein>
<comment type="caution">
    <text evidence="1">The sequence shown here is derived from an EMBL/GenBank/DDBJ whole genome shotgun (WGS) entry which is preliminary data.</text>
</comment>
<accession>A0AA42BC46</accession>
<organism evidence="1 2">
    <name type="scientific">Thermalbibacter longus</name>
    <dbReference type="NCBI Taxonomy" id="2951981"/>
    <lineage>
        <taxon>Bacteria</taxon>
        <taxon>Pseudomonadati</taxon>
        <taxon>Thermomicrobiota</taxon>
        <taxon>Thermomicrobia</taxon>
        <taxon>Thermomicrobiales</taxon>
        <taxon>Thermomicrobiaceae</taxon>
        <taxon>Thermalbibacter</taxon>
    </lineage>
</organism>
<name>A0AA42BC46_9BACT</name>
<evidence type="ECO:0000313" key="2">
    <source>
        <dbReference type="Proteomes" id="UP001165306"/>
    </source>
</evidence>
<dbReference type="RefSeq" id="WP_284058298.1">
    <property type="nucleotide sequence ID" value="NZ_JAMSLR010000016.1"/>
</dbReference>
<dbReference type="AlphaFoldDB" id="A0AA42BC46"/>
<proteinExistence type="predicted"/>
<reference evidence="1" key="1">
    <citation type="submission" date="2022-06" db="EMBL/GenBank/DDBJ databases">
        <title>CFH 74404 Thermomicrobiaceae sp.</title>
        <authorList>
            <person name="Ming H."/>
            <person name="Li W.-J."/>
            <person name="Zhao Z."/>
        </authorList>
    </citation>
    <scope>NUCLEOTIDE SEQUENCE</scope>
    <source>
        <strain evidence="1">CFH 74404</strain>
    </source>
</reference>
<dbReference type="EMBL" id="JAMSLR010000016">
    <property type="protein sequence ID" value="MCM8750509.1"/>
    <property type="molecule type" value="Genomic_DNA"/>
</dbReference>
<dbReference type="Proteomes" id="UP001165306">
    <property type="component" value="Unassembled WGS sequence"/>
</dbReference>
<gene>
    <name evidence="1" type="ORF">NET02_15285</name>
</gene>
<keyword evidence="2" id="KW-1185">Reference proteome</keyword>